<dbReference type="NCBIfam" id="TIGR00012">
    <property type="entry name" value="L29"/>
    <property type="match status" value="1"/>
</dbReference>
<sequence length="101" mass="11168">MLARVLLVVLALTQGACALRVATPASTAVVSRAAVSMAFPSIEDARSLTSEEIELEIFNAKKELFELRKQVKTRQPVKPHLFTHTKRRIGQLQTLLSQRAA</sequence>
<evidence type="ECO:0000256" key="1">
    <source>
        <dbReference type="ARBA" id="ARBA00009254"/>
    </source>
</evidence>
<keyword evidence="3" id="KW-0687">Ribonucleoprotein</keyword>
<comment type="similarity">
    <text evidence="1">Belongs to the universal ribosomal protein uL29 family.</text>
</comment>
<evidence type="ECO:0000256" key="3">
    <source>
        <dbReference type="ARBA" id="ARBA00023274"/>
    </source>
</evidence>
<dbReference type="Pfam" id="PF00831">
    <property type="entry name" value="Ribosomal_L29"/>
    <property type="match status" value="1"/>
</dbReference>
<dbReference type="HAMAP" id="MF_00374">
    <property type="entry name" value="Ribosomal_uL29"/>
    <property type="match status" value="1"/>
</dbReference>
<dbReference type="GO" id="GO:0005840">
    <property type="term" value="C:ribosome"/>
    <property type="evidence" value="ECO:0007669"/>
    <property type="project" value="UniProtKB-KW"/>
</dbReference>
<gene>
    <name evidence="5" type="ORF">HERI1096_LOCUS18686</name>
</gene>
<name>A0A7S3AWY3_9EUKA</name>
<evidence type="ECO:0008006" key="6">
    <source>
        <dbReference type="Google" id="ProtNLM"/>
    </source>
</evidence>
<feature type="signal peptide" evidence="4">
    <location>
        <begin position="1"/>
        <end position="18"/>
    </location>
</feature>
<keyword evidence="2" id="KW-0689">Ribosomal protein</keyword>
<dbReference type="CDD" id="cd00427">
    <property type="entry name" value="Ribosomal_L29_HIP"/>
    <property type="match status" value="1"/>
</dbReference>
<evidence type="ECO:0000313" key="5">
    <source>
        <dbReference type="EMBL" id="CAE0117987.1"/>
    </source>
</evidence>
<dbReference type="Gene3D" id="1.10.287.310">
    <property type="match status" value="1"/>
</dbReference>
<dbReference type="SUPFAM" id="SSF46561">
    <property type="entry name" value="Ribosomal protein L29 (L29p)"/>
    <property type="match status" value="1"/>
</dbReference>
<organism evidence="5">
    <name type="scientific">Haptolina ericina</name>
    <dbReference type="NCBI Taxonomy" id="156174"/>
    <lineage>
        <taxon>Eukaryota</taxon>
        <taxon>Haptista</taxon>
        <taxon>Haptophyta</taxon>
        <taxon>Prymnesiophyceae</taxon>
        <taxon>Prymnesiales</taxon>
        <taxon>Prymnesiaceae</taxon>
        <taxon>Haptolina</taxon>
    </lineage>
</organism>
<dbReference type="GO" id="GO:0003735">
    <property type="term" value="F:structural constituent of ribosome"/>
    <property type="evidence" value="ECO:0007669"/>
    <property type="project" value="InterPro"/>
</dbReference>
<dbReference type="GO" id="GO:1990904">
    <property type="term" value="C:ribonucleoprotein complex"/>
    <property type="evidence" value="ECO:0007669"/>
    <property type="project" value="UniProtKB-KW"/>
</dbReference>
<accession>A0A7S3AWY3</accession>
<feature type="chain" id="PRO_5030573474" description="Ribosomal protein L29" evidence="4">
    <location>
        <begin position="19"/>
        <end position="101"/>
    </location>
</feature>
<evidence type="ECO:0000256" key="2">
    <source>
        <dbReference type="ARBA" id="ARBA00022980"/>
    </source>
</evidence>
<protein>
    <recommendedName>
        <fullName evidence="6">Ribosomal protein L29</fullName>
    </recommendedName>
</protein>
<reference evidence="5" key="1">
    <citation type="submission" date="2021-01" db="EMBL/GenBank/DDBJ databases">
        <authorList>
            <person name="Corre E."/>
            <person name="Pelletier E."/>
            <person name="Niang G."/>
            <person name="Scheremetjew M."/>
            <person name="Finn R."/>
            <person name="Kale V."/>
            <person name="Holt S."/>
            <person name="Cochrane G."/>
            <person name="Meng A."/>
            <person name="Brown T."/>
            <person name="Cohen L."/>
        </authorList>
    </citation>
    <scope>NUCLEOTIDE SEQUENCE</scope>
    <source>
        <strain evidence="5">CCMP281</strain>
    </source>
</reference>
<keyword evidence="4" id="KW-0732">Signal</keyword>
<dbReference type="InterPro" id="IPR001854">
    <property type="entry name" value="Ribosomal_uL29"/>
</dbReference>
<dbReference type="AlphaFoldDB" id="A0A7S3AWY3"/>
<proteinExistence type="inferred from homology"/>
<dbReference type="EMBL" id="HBHX01033645">
    <property type="protein sequence ID" value="CAE0117987.1"/>
    <property type="molecule type" value="Transcribed_RNA"/>
</dbReference>
<evidence type="ECO:0000256" key="4">
    <source>
        <dbReference type="SAM" id="SignalP"/>
    </source>
</evidence>
<dbReference type="GO" id="GO:0006412">
    <property type="term" value="P:translation"/>
    <property type="evidence" value="ECO:0007669"/>
    <property type="project" value="InterPro"/>
</dbReference>
<dbReference type="InterPro" id="IPR036049">
    <property type="entry name" value="Ribosomal_uL29_sf"/>
</dbReference>